<protein>
    <submittedName>
        <fullName evidence="2">Heparanase-like protein 2</fullName>
    </submittedName>
</protein>
<dbReference type="SUPFAM" id="SSF51445">
    <property type="entry name" value="(Trans)glycosidases"/>
    <property type="match status" value="1"/>
</dbReference>
<dbReference type="Proteomes" id="UP000436088">
    <property type="component" value="Unassembled WGS sequence"/>
</dbReference>
<dbReference type="GO" id="GO:0009505">
    <property type="term" value="C:plant-type cell wall"/>
    <property type="evidence" value="ECO:0007669"/>
    <property type="project" value="TreeGrafter"/>
</dbReference>
<accession>A0A6A2WGZ0</accession>
<gene>
    <name evidence="2" type="ORF">F3Y22_tig00116971pilonHSYRG00103</name>
</gene>
<dbReference type="GO" id="GO:0004566">
    <property type="term" value="F:beta-glucuronidase activity"/>
    <property type="evidence" value="ECO:0007669"/>
    <property type="project" value="TreeGrafter"/>
</dbReference>
<dbReference type="InterPro" id="IPR017853">
    <property type="entry name" value="GH"/>
</dbReference>
<sequence>MVCVLHFESESHLAFDLIFKKVENNRVEHRSRLAIIRFRITKLQTVEQDLKNLVLLFTVNAMEFGLILVLSVTSITAILAEDISYGTIVVDGKTIIARTDDNFVCATLDWWPPDKCDYNQCPWHYTSVINLNLSHPLLAKAVQAFDRLRIRIGGSLQDQVLYDVGNLKFPCDPFEKMKHGLFGFSKGCLQMKRWDELNRFFNATRVLQAEISFGIVQKLLSICDIFSFACFYICNVDIWLECTPWETQIKRTLWGGDWDSANTQDFIKYSISKGYQIDSWEFGNELSGNGVGAHVYVDQYGKDLIRLKKMIKELYKDSQYEPSLVAPGGFFNQQWFTKLLQVSGSTVLDALSHHIYNLGAGVDPKLVSKILDPNYLNKVANTFINLENVIQKHGPWASAWVGESGGAYNSGGHHVSDTFVNSFWYLDQLGMASKYHTKVYCRQTLIGGNYGLLNATTYVPNPDYYRQDREIWSHSLVMLLPFCDLMHIVQREGYVRFLCSSSLLIVKGKIYVVSIFHSSSRHIRVSNTHYGFLDYDIGIQQAGVTLLMINLSGTMTFVTDVQSSINNIKLATEQQNTSRMSISRSLKNAVSGVGIEAYSDEDLYREEYHLTPKNGYLQSQTMVLNGIPLELTDTGNIPRLDPVRVNSKSPISITPLSITFIVFPDFVAPACGRSSVGGPSPEVNTVDPNSVHPKPEWTAGGIVLLIGKHSERTHRENFRKHFLKRLDEPDSEIVQVHCIII</sequence>
<name>A0A6A2WGZ0_HIBSY</name>
<dbReference type="Pfam" id="PF03662">
    <property type="entry name" value="Glyco_hydro_79n"/>
    <property type="match status" value="2"/>
</dbReference>
<comment type="similarity">
    <text evidence="1">Belongs to the glycosyl hydrolase 79 family.</text>
</comment>
<dbReference type="EMBL" id="VEPZ02001744">
    <property type="protein sequence ID" value="KAE8658302.1"/>
    <property type="molecule type" value="Genomic_DNA"/>
</dbReference>
<proteinExistence type="inferred from homology"/>
<evidence type="ECO:0000313" key="3">
    <source>
        <dbReference type="Proteomes" id="UP000436088"/>
    </source>
</evidence>
<dbReference type="AlphaFoldDB" id="A0A6A2WGZ0"/>
<comment type="caution">
    <text evidence="2">The sequence shown here is derived from an EMBL/GenBank/DDBJ whole genome shotgun (WGS) entry which is preliminary data.</text>
</comment>
<dbReference type="InterPro" id="IPR005199">
    <property type="entry name" value="Glyco_hydro_79"/>
</dbReference>
<keyword evidence="3" id="KW-1185">Reference proteome</keyword>
<dbReference type="GO" id="GO:0016020">
    <property type="term" value="C:membrane"/>
    <property type="evidence" value="ECO:0007669"/>
    <property type="project" value="InterPro"/>
</dbReference>
<organism evidence="2 3">
    <name type="scientific">Hibiscus syriacus</name>
    <name type="common">Rose of Sharon</name>
    <dbReference type="NCBI Taxonomy" id="106335"/>
    <lineage>
        <taxon>Eukaryota</taxon>
        <taxon>Viridiplantae</taxon>
        <taxon>Streptophyta</taxon>
        <taxon>Embryophyta</taxon>
        <taxon>Tracheophyta</taxon>
        <taxon>Spermatophyta</taxon>
        <taxon>Magnoliopsida</taxon>
        <taxon>eudicotyledons</taxon>
        <taxon>Gunneridae</taxon>
        <taxon>Pentapetalae</taxon>
        <taxon>rosids</taxon>
        <taxon>malvids</taxon>
        <taxon>Malvales</taxon>
        <taxon>Malvaceae</taxon>
        <taxon>Malvoideae</taxon>
        <taxon>Hibiscus</taxon>
    </lineage>
</organism>
<dbReference type="PANTHER" id="PTHR14363">
    <property type="entry name" value="HEPARANASE-RELATED"/>
    <property type="match status" value="1"/>
</dbReference>
<dbReference type="Gene3D" id="3.20.20.80">
    <property type="entry name" value="Glycosidases"/>
    <property type="match status" value="1"/>
</dbReference>
<reference evidence="2" key="1">
    <citation type="submission" date="2019-09" db="EMBL/GenBank/DDBJ databases">
        <title>Draft genome information of white flower Hibiscus syriacus.</title>
        <authorList>
            <person name="Kim Y.-M."/>
        </authorList>
    </citation>
    <scope>NUCLEOTIDE SEQUENCE [LARGE SCALE GENOMIC DNA]</scope>
    <source>
        <strain evidence="2">YM2019G1</strain>
    </source>
</reference>
<evidence type="ECO:0000313" key="2">
    <source>
        <dbReference type="EMBL" id="KAE8658302.1"/>
    </source>
</evidence>
<dbReference type="PANTHER" id="PTHR14363:SF21">
    <property type="entry name" value="HEPARANASE-LIKE PROTEIN 1"/>
    <property type="match status" value="1"/>
</dbReference>
<evidence type="ECO:0000256" key="1">
    <source>
        <dbReference type="ARBA" id="ARBA00009800"/>
    </source>
</evidence>